<dbReference type="Gene3D" id="3.90.226.10">
    <property type="entry name" value="2-enoyl-CoA Hydratase, Chain A, domain 1"/>
    <property type="match status" value="2"/>
</dbReference>
<reference evidence="3 4" key="1">
    <citation type="submission" date="2019-08" db="EMBL/GenBank/DDBJ databases">
        <title>In-depth cultivation of the pig gut microbiome towards novel bacterial diversity and tailored functional studies.</title>
        <authorList>
            <person name="Wylensek D."/>
            <person name="Hitch T.C.A."/>
            <person name="Clavel T."/>
        </authorList>
    </citation>
    <scope>NUCLEOTIDE SEQUENCE [LARGE SCALE GENOMIC DNA]</scope>
    <source>
        <strain evidence="3 4">Oil+RF-744-WCA-WT-11</strain>
    </source>
</reference>
<sequence length="476" mass="49911">MSNTAQSSAAKRIEALLDENSFVEIGKSVTARSTDFNLTEDKTPSDGVITGYGLIDDNLVYVYSQDASVLGGTIGEMHAKKICRLYDFAMKMGAPVIGLIDCAGVRLQESTDALNAFGELYRKMSLASGVIPQISAVLGQCGGGLAVAAGLSDFVFMDGKAGKLFVNAPNALAGNKTEDTACAAFQSEHTGLVDFVGTPDEIFAQIRALVSMLPANNSDEAPLSDVADDLNRECTDIAGAAADPAVALSQISDGGVFCEVKAAEAKEMVTGFIKLNGTTVGAVANRTAAYDADGKQTAEFKPVLTAKGCEKAASFVNFCDAYDIPVLTLTNAEGFLADKHNEYRIGKAAAALVTAFASATTPKVNVIVGNAYGSGFTIMNSQALGADVTFAWDSAKVGTMDAKLAAGIMYDGSDAATINEKAAEYEKKQNSVDAAASRGYIDTIIRPEDTRKMAIGAFEMLYTKREDLPARKHATV</sequence>
<dbReference type="GO" id="GO:0016740">
    <property type="term" value="F:transferase activity"/>
    <property type="evidence" value="ECO:0007669"/>
    <property type="project" value="UniProtKB-KW"/>
</dbReference>
<dbReference type="GO" id="GO:0004658">
    <property type="term" value="F:propionyl-CoA carboxylase activity"/>
    <property type="evidence" value="ECO:0007669"/>
    <property type="project" value="TreeGrafter"/>
</dbReference>
<keyword evidence="4" id="KW-1185">Reference proteome</keyword>
<dbReference type="InterPro" id="IPR029045">
    <property type="entry name" value="ClpP/crotonase-like_dom_sf"/>
</dbReference>
<dbReference type="Proteomes" id="UP000481852">
    <property type="component" value="Unassembled WGS sequence"/>
</dbReference>
<dbReference type="RefSeq" id="WP_154526411.1">
    <property type="nucleotide sequence ID" value="NZ_VULZ01000012.1"/>
</dbReference>
<dbReference type="PROSITE" id="PS50989">
    <property type="entry name" value="COA_CT_CTER"/>
    <property type="match status" value="1"/>
</dbReference>
<feature type="domain" description="CoA carboxyltransferase N-terminal" evidence="1">
    <location>
        <begin position="1"/>
        <end position="157"/>
    </location>
</feature>
<name>A0A6L5X7X8_9FIRM</name>
<evidence type="ECO:0000313" key="3">
    <source>
        <dbReference type="EMBL" id="MSS15498.1"/>
    </source>
</evidence>
<proteinExistence type="predicted"/>
<dbReference type="PANTHER" id="PTHR43842:SF2">
    <property type="entry name" value="PROPIONYL-COA CARBOXYLASE BETA CHAIN, MITOCHONDRIAL"/>
    <property type="match status" value="1"/>
</dbReference>
<feature type="domain" description="CoA carboxyltransferase C-terminal" evidence="2">
    <location>
        <begin position="222"/>
        <end position="474"/>
    </location>
</feature>
<evidence type="ECO:0000313" key="4">
    <source>
        <dbReference type="Proteomes" id="UP000481852"/>
    </source>
</evidence>
<dbReference type="InterPro" id="IPR011763">
    <property type="entry name" value="COA_CT_C"/>
</dbReference>
<dbReference type="InterPro" id="IPR034733">
    <property type="entry name" value="AcCoA_carboxyl_beta"/>
</dbReference>
<dbReference type="InterPro" id="IPR011762">
    <property type="entry name" value="COA_CT_N"/>
</dbReference>
<evidence type="ECO:0000259" key="2">
    <source>
        <dbReference type="PROSITE" id="PS50989"/>
    </source>
</evidence>
<dbReference type="InterPro" id="IPR051047">
    <property type="entry name" value="AccD/PCCB"/>
</dbReference>
<dbReference type="SUPFAM" id="SSF52096">
    <property type="entry name" value="ClpP/crotonase"/>
    <property type="match status" value="2"/>
</dbReference>
<dbReference type="PANTHER" id="PTHR43842">
    <property type="entry name" value="PROPIONYL-COA CARBOXYLASE BETA CHAIN"/>
    <property type="match status" value="1"/>
</dbReference>
<accession>A0A6L5X7X8</accession>
<gene>
    <name evidence="3" type="ORF">FYJ35_10695</name>
</gene>
<comment type="caution">
    <text evidence="3">The sequence shown here is derived from an EMBL/GenBank/DDBJ whole genome shotgun (WGS) entry which is preliminary data.</text>
</comment>
<evidence type="ECO:0000259" key="1">
    <source>
        <dbReference type="PROSITE" id="PS50980"/>
    </source>
</evidence>
<dbReference type="AlphaFoldDB" id="A0A6L5X7X8"/>
<protein>
    <submittedName>
        <fullName evidence="3">Carboxyl transferase</fullName>
    </submittedName>
</protein>
<dbReference type="Pfam" id="PF01039">
    <property type="entry name" value="Carboxyl_trans"/>
    <property type="match status" value="1"/>
</dbReference>
<organism evidence="3 4">
    <name type="scientific">Porcincola intestinalis</name>
    <dbReference type="NCBI Taxonomy" id="2606632"/>
    <lineage>
        <taxon>Bacteria</taxon>
        <taxon>Bacillati</taxon>
        <taxon>Bacillota</taxon>
        <taxon>Clostridia</taxon>
        <taxon>Lachnospirales</taxon>
        <taxon>Lachnospiraceae</taxon>
        <taxon>Porcincola</taxon>
    </lineage>
</organism>
<dbReference type="EMBL" id="VULZ01000012">
    <property type="protein sequence ID" value="MSS15498.1"/>
    <property type="molecule type" value="Genomic_DNA"/>
</dbReference>
<dbReference type="PROSITE" id="PS50980">
    <property type="entry name" value="COA_CT_NTER"/>
    <property type="match status" value="1"/>
</dbReference>
<keyword evidence="3" id="KW-0808">Transferase</keyword>